<organism evidence="4 5">
    <name type="scientific">Methylobacillus methanolivorans</name>
    <dbReference type="NCBI Taxonomy" id="1848927"/>
    <lineage>
        <taxon>Bacteria</taxon>
        <taxon>Pseudomonadati</taxon>
        <taxon>Pseudomonadota</taxon>
        <taxon>Betaproteobacteria</taxon>
        <taxon>Nitrosomonadales</taxon>
        <taxon>Methylophilaceae</taxon>
        <taxon>Methylobacillus</taxon>
    </lineage>
</organism>
<sequence length="178" mass="18098">MKRLAVLLPVLLLSACASVPPDGPSRMALPGSTKSFDQFRYDDSVCRQFGLEQSGSAKAAAKDSAVTSAAVGTVVGGLLGAAVGGHEGAAVGAGSGLLFGTMAGAGMAADSYDAAQQRYDNAYTQCMYAKGHKVAVSGNLAQTRQQTESVRRSVPPPPPPPGYRGAPLSAGVPPDYQQ</sequence>
<dbReference type="RefSeq" id="WP_400882515.1">
    <property type="nucleotide sequence ID" value="NZ_JBIWXY010000002.1"/>
</dbReference>
<feature type="chain" id="PRO_5045852804" evidence="2">
    <location>
        <begin position="20"/>
        <end position="178"/>
    </location>
</feature>
<keyword evidence="2" id="KW-0732">Signal</keyword>
<reference evidence="4 5" key="1">
    <citation type="submission" date="2024-11" db="EMBL/GenBank/DDBJ databases">
        <authorList>
            <person name="Kaparullina E.N."/>
            <person name="Delegan Y.A."/>
            <person name="Doronina N.V."/>
        </authorList>
    </citation>
    <scope>NUCLEOTIDE SEQUENCE [LARGE SCALE GENOMIC DNA]</scope>
    <source>
        <strain evidence="4 5">7sh_L</strain>
    </source>
</reference>
<name>A0ABW8GMP1_9PROT</name>
<feature type="signal peptide" evidence="2">
    <location>
        <begin position="1"/>
        <end position="19"/>
    </location>
</feature>
<dbReference type="EMBL" id="JBIWXY010000002">
    <property type="protein sequence ID" value="MFJ5446699.1"/>
    <property type="molecule type" value="Genomic_DNA"/>
</dbReference>
<keyword evidence="5" id="KW-1185">Reference proteome</keyword>
<evidence type="ECO:0000313" key="5">
    <source>
        <dbReference type="Proteomes" id="UP001617669"/>
    </source>
</evidence>
<dbReference type="InterPro" id="IPR027367">
    <property type="entry name" value="Gly-zipper_YMGG"/>
</dbReference>
<comment type="caution">
    <text evidence="4">The sequence shown here is derived from an EMBL/GenBank/DDBJ whole genome shotgun (WGS) entry which is preliminary data.</text>
</comment>
<evidence type="ECO:0000256" key="1">
    <source>
        <dbReference type="SAM" id="MobiDB-lite"/>
    </source>
</evidence>
<accession>A0ABW8GMP1</accession>
<feature type="domain" description="YMGG-like Gly-zipper" evidence="3">
    <location>
        <begin position="64"/>
        <end position="105"/>
    </location>
</feature>
<proteinExistence type="predicted"/>
<feature type="region of interest" description="Disordered" evidence="1">
    <location>
        <begin position="140"/>
        <end position="178"/>
    </location>
</feature>
<gene>
    <name evidence="4" type="ORF">ACIKP9_10715</name>
</gene>
<dbReference type="Proteomes" id="UP001617669">
    <property type="component" value="Unassembled WGS sequence"/>
</dbReference>
<evidence type="ECO:0000313" key="4">
    <source>
        <dbReference type="EMBL" id="MFJ5446699.1"/>
    </source>
</evidence>
<evidence type="ECO:0000256" key="2">
    <source>
        <dbReference type="SAM" id="SignalP"/>
    </source>
</evidence>
<dbReference type="Pfam" id="PF13441">
    <property type="entry name" value="Gly-zipper_YMGG"/>
    <property type="match status" value="1"/>
</dbReference>
<evidence type="ECO:0000259" key="3">
    <source>
        <dbReference type="Pfam" id="PF13441"/>
    </source>
</evidence>
<dbReference type="PROSITE" id="PS51257">
    <property type="entry name" value="PROKAR_LIPOPROTEIN"/>
    <property type="match status" value="1"/>
</dbReference>
<protein>
    <submittedName>
        <fullName evidence="4">YMGG-like glycine zipper-containing protein</fullName>
    </submittedName>
</protein>